<dbReference type="EMBL" id="BPLQ01009579">
    <property type="protein sequence ID" value="GIY44934.1"/>
    <property type="molecule type" value="Genomic_DNA"/>
</dbReference>
<sequence>MFVSRPAACEVIDHGPVCGIPVFSAANLLLPRKKQEEFQGALGKSNSSVQDGCASASDYGGFSAVTQEKGVLQLKAEE</sequence>
<comment type="caution">
    <text evidence="1">The sequence shown here is derived from an EMBL/GenBank/DDBJ whole genome shotgun (WGS) entry which is preliminary data.</text>
</comment>
<evidence type="ECO:0000313" key="1">
    <source>
        <dbReference type="EMBL" id="GIY44934.1"/>
    </source>
</evidence>
<name>A0AAV4TI87_9ARAC</name>
<protein>
    <submittedName>
        <fullName evidence="1">Uncharacterized protein</fullName>
    </submittedName>
</protein>
<evidence type="ECO:0000313" key="2">
    <source>
        <dbReference type="Proteomes" id="UP001054837"/>
    </source>
</evidence>
<dbReference type="AlphaFoldDB" id="A0AAV4TI87"/>
<dbReference type="Proteomes" id="UP001054837">
    <property type="component" value="Unassembled WGS sequence"/>
</dbReference>
<proteinExistence type="predicted"/>
<keyword evidence="2" id="KW-1185">Reference proteome</keyword>
<reference evidence="1 2" key="1">
    <citation type="submission" date="2021-06" db="EMBL/GenBank/DDBJ databases">
        <title>Caerostris darwini draft genome.</title>
        <authorList>
            <person name="Kono N."/>
            <person name="Arakawa K."/>
        </authorList>
    </citation>
    <scope>NUCLEOTIDE SEQUENCE [LARGE SCALE GENOMIC DNA]</scope>
</reference>
<accession>A0AAV4TI87</accession>
<organism evidence="1 2">
    <name type="scientific">Caerostris darwini</name>
    <dbReference type="NCBI Taxonomy" id="1538125"/>
    <lineage>
        <taxon>Eukaryota</taxon>
        <taxon>Metazoa</taxon>
        <taxon>Ecdysozoa</taxon>
        <taxon>Arthropoda</taxon>
        <taxon>Chelicerata</taxon>
        <taxon>Arachnida</taxon>
        <taxon>Araneae</taxon>
        <taxon>Araneomorphae</taxon>
        <taxon>Entelegynae</taxon>
        <taxon>Araneoidea</taxon>
        <taxon>Araneidae</taxon>
        <taxon>Caerostris</taxon>
    </lineage>
</organism>
<gene>
    <name evidence="1" type="ORF">CDAR_241381</name>
</gene>